<comment type="caution">
    <text evidence="1">The sequence shown here is derived from an EMBL/GenBank/DDBJ whole genome shotgun (WGS) entry which is preliminary data.</text>
</comment>
<gene>
    <name evidence="1" type="ORF">QAD02_017538</name>
</gene>
<name>A0ACC2PFZ5_9HYME</name>
<evidence type="ECO:0000313" key="1">
    <source>
        <dbReference type="EMBL" id="KAJ8681746.1"/>
    </source>
</evidence>
<keyword evidence="2" id="KW-1185">Reference proteome</keyword>
<evidence type="ECO:0000313" key="2">
    <source>
        <dbReference type="Proteomes" id="UP001239111"/>
    </source>
</evidence>
<reference evidence="1" key="1">
    <citation type="submission" date="2023-04" db="EMBL/GenBank/DDBJ databases">
        <title>A chromosome-level genome assembly of the parasitoid wasp Eretmocerus hayati.</title>
        <authorList>
            <person name="Zhong Y."/>
            <person name="Liu S."/>
            <person name="Liu Y."/>
        </authorList>
    </citation>
    <scope>NUCLEOTIDE SEQUENCE</scope>
    <source>
        <strain evidence="1">ZJU_SS_LIU_2023</strain>
    </source>
</reference>
<dbReference type="Proteomes" id="UP001239111">
    <property type="component" value="Chromosome 1"/>
</dbReference>
<protein>
    <submittedName>
        <fullName evidence="1">Uncharacterized protein</fullName>
    </submittedName>
</protein>
<organism evidence="1 2">
    <name type="scientific">Eretmocerus hayati</name>
    <dbReference type="NCBI Taxonomy" id="131215"/>
    <lineage>
        <taxon>Eukaryota</taxon>
        <taxon>Metazoa</taxon>
        <taxon>Ecdysozoa</taxon>
        <taxon>Arthropoda</taxon>
        <taxon>Hexapoda</taxon>
        <taxon>Insecta</taxon>
        <taxon>Pterygota</taxon>
        <taxon>Neoptera</taxon>
        <taxon>Endopterygota</taxon>
        <taxon>Hymenoptera</taxon>
        <taxon>Apocrita</taxon>
        <taxon>Proctotrupomorpha</taxon>
        <taxon>Chalcidoidea</taxon>
        <taxon>Aphelinidae</taxon>
        <taxon>Aphelininae</taxon>
        <taxon>Eretmocerus</taxon>
    </lineage>
</organism>
<sequence length="229" mass="24989">MFFKRASSIESFKFCSAKITLPASVFCSEAQMVTLQKRHSCSLIPLGSRVSDPSQLFFREHVPCLERNTLITPAKDFVNTKAKNKYVNSTAPAAQKPPGWQRPQINTPRSIPPTPPPRQRPSATLRPTYPARPTPPTLPPRGSSFDDRYRGHSGDRNTIGGNSIWDRLFGGGGSKPKPSSPSGGGGSSGFFDRPTSKPSGSNYYPGGKDKYNTHVSTDSNGNRQWTFSG</sequence>
<proteinExistence type="predicted"/>
<accession>A0ACC2PFZ5</accession>
<dbReference type="EMBL" id="CM056741">
    <property type="protein sequence ID" value="KAJ8681746.1"/>
    <property type="molecule type" value="Genomic_DNA"/>
</dbReference>